<comment type="caution">
    <text evidence="2">The sequence shown here is derived from an EMBL/GenBank/DDBJ whole genome shotgun (WGS) entry which is preliminary data.</text>
</comment>
<accession>A0A926VLT9</accession>
<reference evidence="2" key="2">
    <citation type="submission" date="2020-08" db="EMBL/GenBank/DDBJ databases">
        <authorList>
            <person name="Chen M."/>
            <person name="Teng W."/>
            <person name="Zhao L."/>
            <person name="Hu C."/>
            <person name="Zhou Y."/>
            <person name="Han B."/>
            <person name="Song L."/>
            <person name="Shu W."/>
        </authorList>
    </citation>
    <scope>NUCLEOTIDE SEQUENCE</scope>
    <source>
        <strain evidence="2">FACHB-1375</strain>
    </source>
</reference>
<sequence length="116" mass="13213">MAIPSELNALIERLNQELDTIEREATAGLNLARVSMERFPNNFTLVQLFAFLNTSMFFAETSRRRIQVSVEYLSANDVIIEEKIQEVGEDLAIELGQVLETKITVGRVKTRLENLQ</sequence>
<keyword evidence="1" id="KW-0175">Coiled coil</keyword>
<keyword evidence="2" id="KW-0378">Hydrolase</keyword>
<keyword evidence="2" id="KW-0255">Endonuclease</keyword>
<feature type="coiled-coil region" evidence="1">
    <location>
        <begin position="4"/>
        <end position="31"/>
    </location>
</feature>
<keyword evidence="2" id="KW-0540">Nuclease</keyword>
<evidence type="ECO:0000313" key="2">
    <source>
        <dbReference type="EMBL" id="MBD2185157.1"/>
    </source>
</evidence>
<protein>
    <submittedName>
        <fullName evidence="2">Restriction endonuclease subunit S</fullName>
    </submittedName>
</protein>
<evidence type="ECO:0000313" key="3">
    <source>
        <dbReference type="Proteomes" id="UP000641646"/>
    </source>
</evidence>
<keyword evidence="3" id="KW-1185">Reference proteome</keyword>
<dbReference type="RefSeq" id="WP_190472973.1">
    <property type="nucleotide sequence ID" value="NZ_JACJPW010000109.1"/>
</dbReference>
<evidence type="ECO:0000256" key="1">
    <source>
        <dbReference type="SAM" id="Coils"/>
    </source>
</evidence>
<dbReference type="AlphaFoldDB" id="A0A926VLT9"/>
<dbReference type="Proteomes" id="UP000641646">
    <property type="component" value="Unassembled WGS sequence"/>
</dbReference>
<dbReference type="GO" id="GO:0004519">
    <property type="term" value="F:endonuclease activity"/>
    <property type="evidence" value="ECO:0007669"/>
    <property type="project" value="UniProtKB-KW"/>
</dbReference>
<organism evidence="2 3">
    <name type="scientific">Aerosakkonema funiforme FACHB-1375</name>
    <dbReference type="NCBI Taxonomy" id="2949571"/>
    <lineage>
        <taxon>Bacteria</taxon>
        <taxon>Bacillati</taxon>
        <taxon>Cyanobacteriota</taxon>
        <taxon>Cyanophyceae</taxon>
        <taxon>Oscillatoriophycideae</taxon>
        <taxon>Aerosakkonematales</taxon>
        <taxon>Aerosakkonemataceae</taxon>
        <taxon>Aerosakkonema</taxon>
    </lineage>
</organism>
<reference evidence="2" key="1">
    <citation type="journal article" date="2015" name="ISME J.">
        <title>Draft Genome Sequence of Streptomyces incarnatus NRRL8089, which Produces the Nucleoside Antibiotic Sinefungin.</title>
        <authorList>
            <person name="Oshima K."/>
            <person name="Hattori M."/>
            <person name="Shimizu H."/>
            <person name="Fukuda K."/>
            <person name="Nemoto M."/>
            <person name="Inagaki K."/>
            <person name="Tamura T."/>
        </authorList>
    </citation>
    <scope>NUCLEOTIDE SEQUENCE</scope>
    <source>
        <strain evidence="2">FACHB-1375</strain>
    </source>
</reference>
<name>A0A926VLT9_9CYAN</name>
<proteinExistence type="predicted"/>
<dbReference type="EMBL" id="JACJPW010000109">
    <property type="protein sequence ID" value="MBD2185157.1"/>
    <property type="molecule type" value="Genomic_DNA"/>
</dbReference>
<gene>
    <name evidence="2" type="ORF">H6G03_29480</name>
</gene>